<protein>
    <submittedName>
        <fullName evidence="2">Uncharacterized protein</fullName>
    </submittedName>
</protein>
<dbReference type="AlphaFoldDB" id="M2NJH6"/>
<gene>
    <name evidence="2" type="ORF">C791_8616</name>
</gene>
<feature type="compositionally biased region" description="Basic and acidic residues" evidence="1">
    <location>
        <begin position="28"/>
        <end position="61"/>
    </location>
</feature>
<proteinExistence type="predicted"/>
<comment type="caution">
    <text evidence="2">The sequence shown here is derived from an EMBL/GenBank/DDBJ whole genome shotgun (WGS) entry which is preliminary data.</text>
</comment>
<evidence type="ECO:0000313" key="2">
    <source>
        <dbReference type="EMBL" id="EMD22299.1"/>
    </source>
</evidence>
<sequence length="172" mass="19286">MPALFGDDLRERVLAARPQCPGVGAQRRGGDHQVRDTARQRIGIRVERAASREEVPQRPQDRNALGPGADRGGQSRLAFVPVAENERLLATREVREQRGHRRVRGVRDLRDGDVVEAPLQEQLPRRPRQGLTGRRLLTFAPALLHASHLTSKSIRNRSRCIFEVTSTLRGTT</sequence>
<dbReference type="Proteomes" id="UP000014137">
    <property type="component" value="Unassembled WGS sequence"/>
</dbReference>
<dbReference type="PATRIC" id="fig|1238180.3.peg.8002"/>
<name>M2NJH6_9PSEU</name>
<dbReference type="EMBL" id="ANMG01000099">
    <property type="protein sequence ID" value="EMD22299.1"/>
    <property type="molecule type" value="Genomic_DNA"/>
</dbReference>
<evidence type="ECO:0000313" key="3">
    <source>
        <dbReference type="Proteomes" id="UP000014137"/>
    </source>
</evidence>
<feature type="region of interest" description="Disordered" evidence="1">
    <location>
        <begin position="16"/>
        <end position="75"/>
    </location>
</feature>
<accession>M2NJH6</accession>
<reference evidence="2 3" key="1">
    <citation type="submission" date="2012-10" db="EMBL/GenBank/DDBJ databases">
        <title>Genome assembly of Amycolatopsis azurea DSM 43854.</title>
        <authorList>
            <person name="Khatri I."/>
            <person name="Kaur I."/>
            <person name="Subramanian S."/>
            <person name="Mayilraj S."/>
        </authorList>
    </citation>
    <scope>NUCLEOTIDE SEQUENCE [LARGE SCALE GENOMIC DNA]</scope>
    <source>
        <strain evidence="2 3">DSM 43854</strain>
    </source>
</reference>
<organism evidence="2 3">
    <name type="scientific">Amycolatopsis azurea DSM 43854</name>
    <dbReference type="NCBI Taxonomy" id="1238180"/>
    <lineage>
        <taxon>Bacteria</taxon>
        <taxon>Bacillati</taxon>
        <taxon>Actinomycetota</taxon>
        <taxon>Actinomycetes</taxon>
        <taxon>Pseudonocardiales</taxon>
        <taxon>Pseudonocardiaceae</taxon>
        <taxon>Amycolatopsis</taxon>
    </lineage>
</organism>
<evidence type="ECO:0000256" key="1">
    <source>
        <dbReference type="SAM" id="MobiDB-lite"/>
    </source>
</evidence>